<dbReference type="EMBL" id="VSSQ01038256">
    <property type="protein sequence ID" value="MPM91145.1"/>
    <property type="molecule type" value="Genomic_DNA"/>
</dbReference>
<evidence type="ECO:0000313" key="2">
    <source>
        <dbReference type="EMBL" id="MPM91145.1"/>
    </source>
</evidence>
<gene>
    <name evidence="2" type="ORF">SDC9_138271</name>
</gene>
<dbReference type="AlphaFoldDB" id="A0A645DPG5"/>
<keyword evidence="1" id="KW-0472">Membrane</keyword>
<proteinExistence type="predicted"/>
<organism evidence="2">
    <name type="scientific">bioreactor metagenome</name>
    <dbReference type="NCBI Taxonomy" id="1076179"/>
    <lineage>
        <taxon>unclassified sequences</taxon>
        <taxon>metagenomes</taxon>
        <taxon>ecological metagenomes</taxon>
    </lineage>
</organism>
<comment type="caution">
    <text evidence="2">The sequence shown here is derived from an EMBL/GenBank/DDBJ whole genome shotgun (WGS) entry which is preliminary data.</text>
</comment>
<keyword evidence="1" id="KW-1133">Transmembrane helix</keyword>
<protein>
    <submittedName>
        <fullName evidence="2">Uncharacterized protein</fullName>
    </submittedName>
</protein>
<name>A0A645DPG5_9ZZZZ</name>
<feature type="transmembrane region" description="Helical" evidence="1">
    <location>
        <begin position="6"/>
        <end position="33"/>
    </location>
</feature>
<evidence type="ECO:0000256" key="1">
    <source>
        <dbReference type="SAM" id="Phobius"/>
    </source>
</evidence>
<accession>A0A645DPG5</accession>
<keyword evidence="1" id="KW-0812">Transmembrane</keyword>
<reference evidence="2" key="1">
    <citation type="submission" date="2019-08" db="EMBL/GenBank/DDBJ databases">
        <authorList>
            <person name="Kucharzyk K."/>
            <person name="Murdoch R.W."/>
            <person name="Higgins S."/>
            <person name="Loffler F."/>
        </authorList>
    </citation>
    <scope>NUCLEOTIDE SEQUENCE</scope>
</reference>
<sequence>MKKNDIFLASAVMNIVAGAGLIALGVIGAVSWARHEKRVVMPRRVRR</sequence>